<evidence type="ECO:0000256" key="3">
    <source>
        <dbReference type="PROSITE-ProRule" id="PRU00339"/>
    </source>
</evidence>
<feature type="coiled-coil region" evidence="4">
    <location>
        <begin position="412"/>
        <end position="449"/>
    </location>
</feature>
<dbReference type="PROSITE" id="PS50005">
    <property type="entry name" value="TPR"/>
    <property type="match status" value="1"/>
</dbReference>
<feature type="compositionally biased region" description="Polar residues" evidence="5">
    <location>
        <begin position="932"/>
        <end position="946"/>
    </location>
</feature>
<sequence length="960" mass="109556">MMAAGCSTKKNTANTRWWHSFTARYNTYYNGSQAYIEGSLEKENGNKDNFTEIIPLYTVGNKASRELGKGNFDRAIEKSEKAIKQHSIKRRPTWNKSRRKTAKDIEWLNRKEYNPFLWKAWLLMGKSQFQKGEFDEAAATFSYMSRLYATQPQINGIARAWLAKCYTELDWLYDAEDVITKMKRDTMHYKAVKEWDYTYADYYIRSKQYDEAVKYLAKVIKHERRKKQKAREWFLMGQLQTRLGNRQAAYKAYGKVVRQNPPYEVEFNARIAQTEVMAGGRSKQMIKRLRRMAKSDKNKDYLDQVYYAIGNIYLAGQDTLNAISAYERGNKESTRSGIEKGVLLLKLGDLYWAREKYNDAQRCYGEAIGLLDKDRPDYALLSKRSEVLDELVPFTDAVYLQDSLQVLAKLPEAERNKAIDRVIEELKKKEEEEKRAAQEAAAEQQLQQQGAVGNQLAGNRLTTTQQQKGGTWYFYNPMTVNQGKAAFQKQWGKRENVDNWQRINQTVVNLAAGEQPADSLAANAEGGMAATDGAPTDSTAADGTPADSAANDPHTREYYLAQIPFTEEQKAESDNIIKDGLFNSGVIFKDKLDNLKLSEKALTRLTSQYQDYEKNDEAWYHLFLLYSRLGNKSMADNCLERLKADFPNSNWTTLLSDPYFAENAKFGVHIEDSIYAATYEAFKADRFGEVKANAKISAERFPLGANRPKFIFIEGLGMLNEGDTDACVANMKKVVEEYPKSEVAEMAGMIIKGVQAGRALHGGKFDIGDIWSRRGVTLAETDSTANDTLSMERFTGFVFLLAYQPDSVDANQLLYDMAKYNFSNFLVRNFDIAVDQDNGICRLMISGFLSYDEALQYARHLYADPAMAAKVKGCRRIIISQENLKLLGTKYSYNEYEKFFEDALAPISISKEQLLNMPESVEQEKEPESDSAEGQQQEDIINNNEPQYDGGFDFGDDFYQ</sequence>
<feature type="region of interest" description="Disordered" evidence="5">
    <location>
        <begin position="527"/>
        <end position="552"/>
    </location>
</feature>
<keyword evidence="7" id="KW-1185">Reference proteome</keyword>
<keyword evidence="1" id="KW-0677">Repeat</keyword>
<dbReference type="AlphaFoldDB" id="A0A938WLV9"/>
<dbReference type="SMART" id="SM00028">
    <property type="entry name" value="TPR"/>
    <property type="match status" value="3"/>
</dbReference>
<dbReference type="PANTHER" id="PTHR45586">
    <property type="entry name" value="TPR REPEAT-CONTAINING PROTEIN PA4667"/>
    <property type="match status" value="1"/>
</dbReference>
<protein>
    <submittedName>
        <fullName evidence="6">Tetratricopeptide repeat protein</fullName>
    </submittedName>
</protein>
<evidence type="ECO:0000256" key="4">
    <source>
        <dbReference type="SAM" id="Coils"/>
    </source>
</evidence>
<evidence type="ECO:0000256" key="1">
    <source>
        <dbReference type="ARBA" id="ARBA00022737"/>
    </source>
</evidence>
<dbReference type="InterPro" id="IPR011990">
    <property type="entry name" value="TPR-like_helical_dom_sf"/>
</dbReference>
<dbReference type="InterPro" id="IPR019734">
    <property type="entry name" value="TPR_rpt"/>
</dbReference>
<evidence type="ECO:0000256" key="5">
    <source>
        <dbReference type="SAM" id="MobiDB-lite"/>
    </source>
</evidence>
<proteinExistence type="predicted"/>
<dbReference type="Proteomes" id="UP000764045">
    <property type="component" value="Unassembled WGS sequence"/>
</dbReference>
<evidence type="ECO:0000313" key="7">
    <source>
        <dbReference type="Proteomes" id="UP000764045"/>
    </source>
</evidence>
<dbReference type="EMBL" id="JACJJL010000004">
    <property type="protein sequence ID" value="MBM6660845.1"/>
    <property type="molecule type" value="Genomic_DNA"/>
</dbReference>
<keyword evidence="2 3" id="KW-0802">TPR repeat</keyword>
<feature type="region of interest" description="Disordered" evidence="5">
    <location>
        <begin position="917"/>
        <end position="960"/>
    </location>
</feature>
<accession>A0A938WLV9</accession>
<dbReference type="InterPro" id="IPR051012">
    <property type="entry name" value="CellSynth/LPSAsmb/PSIAsmb"/>
</dbReference>
<organism evidence="6 7">
    <name type="scientific">Marseilla massiliensis</name>
    <dbReference type="NCBI Taxonomy" id="1841864"/>
    <lineage>
        <taxon>Bacteria</taxon>
        <taxon>Pseudomonadati</taxon>
        <taxon>Bacteroidota</taxon>
        <taxon>Bacteroidia</taxon>
        <taxon>Bacteroidales</taxon>
        <taxon>Prevotellaceae</taxon>
        <taxon>Marseilla</taxon>
    </lineage>
</organism>
<evidence type="ECO:0000313" key="6">
    <source>
        <dbReference type="EMBL" id="MBM6660845.1"/>
    </source>
</evidence>
<feature type="repeat" description="TPR" evidence="3">
    <location>
        <begin position="230"/>
        <end position="263"/>
    </location>
</feature>
<name>A0A938WLV9_9BACT</name>
<comment type="caution">
    <text evidence="6">The sequence shown here is derived from an EMBL/GenBank/DDBJ whole genome shotgun (WGS) entry which is preliminary data.</text>
</comment>
<evidence type="ECO:0000256" key="2">
    <source>
        <dbReference type="ARBA" id="ARBA00022803"/>
    </source>
</evidence>
<dbReference type="Gene3D" id="1.25.40.10">
    <property type="entry name" value="Tetratricopeptide repeat domain"/>
    <property type="match status" value="4"/>
</dbReference>
<dbReference type="Pfam" id="PF13181">
    <property type="entry name" value="TPR_8"/>
    <property type="match status" value="1"/>
</dbReference>
<keyword evidence="4" id="KW-0175">Coiled coil</keyword>
<gene>
    <name evidence="6" type="ORF">H6B30_03595</name>
</gene>
<dbReference type="SUPFAM" id="SSF48452">
    <property type="entry name" value="TPR-like"/>
    <property type="match status" value="2"/>
</dbReference>
<dbReference type="PANTHER" id="PTHR45586:SF1">
    <property type="entry name" value="LIPOPOLYSACCHARIDE ASSEMBLY PROTEIN B"/>
    <property type="match status" value="1"/>
</dbReference>
<reference evidence="6 7" key="1">
    <citation type="journal article" date="2021" name="Sci. Rep.">
        <title>The distribution of antibiotic resistance genes in chicken gut microbiota commensals.</title>
        <authorList>
            <person name="Juricova H."/>
            <person name="Matiasovicova J."/>
            <person name="Kubasova T."/>
            <person name="Cejkova D."/>
            <person name="Rychlik I."/>
        </authorList>
    </citation>
    <scope>NUCLEOTIDE SEQUENCE [LARGE SCALE GENOMIC DNA]</scope>
    <source>
        <strain evidence="6 7">An819</strain>
    </source>
</reference>